<evidence type="ECO:0000256" key="1">
    <source>
        <dbReference type="SAM" id="MobiDB-lite"/>
    </source>
</evidence>
<dbReference type="EMBL" id="LR798354">
    <property type="protein sequence ID" value="CAB5226058.1"/>
    <property type="molecule type" value="Genomic_DNA"/>
</dbReference>
<name>A0A6J7X628_9CAUD</name>
<protein>
    <submittedName>
        <fullName evidence="2">Uncharacterized protein</fullName>
    </submittedName>
</protein>
<gene>
    <name evidence="2" type="ORF">UFOVP756_39</name>
</gene>
<proteinExistence type="predicted"/>
<dbReference type="Gene3D" id="3.40.50.300">
    <property type="entry name" value="P-loop containing nucleotide triphosphate hydrolases"/>
    <property type="match status" value="1"/>
</dbReference>
<sequence length="491" mass="56023">MENKDYLRPPKEGEIRNPKGKPKGTLNRSTIVKNILGLASVLPKNQFDKLQKLYPEITNSMTMAELMTIVQANKAVTKQDTGAFRAIMDYAPETFEDEDENEKAIKYYSIRDAIIDKHYRFLEKGFDWTILEGGSRSGKTYNFLMWAFIQTTKSKFDLSLIAPSYKMLERGVFQDCKSIISRFAPEIQLPERATKITLANDSHWNFEVVTNENEAKRNRTNVFVNEGDGVKKEVATLLGRASGRKFVDFNPTKKFWAHDYINEDGTNIISSTWHDNPFLSTNQLQWFADLKKKGENAEEGSPERYTYEVYYNGNYSLISGKAYEMEDFDIVDEHPKFDYMMSYADPSLGTGNDFFACLLFGIKGKQVYAVDCIFSQFTKSGGYTEKLNQWDAEWSTPIDHYSEGNGVSGVVTGAVNEFYNGVLNVITNSSKKEADIIVYAPTAKRFKFVRSPKMIEFLTQCAEYPNSDHDDAPDCLGRGAKLLLKYFDINE</sequence>
<feature type="compositionally biased region" description="Basic and acidic residues" evidence="1">
    <location>
        <begin position="1"/>
        <end position="17"/>
    </location>
</feature>
<feature type="region of interest" description="Disordered" evidence="1">
    <location>
        <begin position="1"/>
        <end position="26"/>
    </location>
</feature>
<evidence type="ECO:0000313" key="2">
    <source>
        <dbReference type="EMBL" id="CAB5226058.1"/>
    </source>
</evidence>
<accession>A0A6J7X628</accession>
<organism evidence="2">
    <name type="scientific">uncultured Caudovirales phage</name>
    <dbReference type="NCBI Taxonomy" id="2100421"/>
    <lineage>
        <taxon>Viruses</taxon>
        <taxon>Duplodnaviria</taxon>
        <taxon>Heunggongvirae</taxon>
        <taxon>Uroviricota</taxon>
        <taxon>Caudoviricetes</taxon>
        <taxon>Peduoviridae</taxon>
        <taxon>Maltschvirus</taxon>
        <taxon>Maltschvirus maltsch</taxon>
    </lineage>
</organism>
<dbReference type="InterPro" id="IPR027417">
    <property type="entry name" value="P-loop_NTPase"/>
</dbReference>
<reference evidence="2" key="1">
    <citation type="submission" date="2020-05" db="EMBL/GenBank/DDBJ databases">
        <authorList>
            <person name="Chiriac C."/>
            <person name="Salcher M."/>
            <person name="Ghai R."/>
            <person name="Kavagutti S V."/>
        </authorList>
    </citation>
    <scope>NUCLEOTIDE SEQUENCE</scope>
</reference>